<proteinExistence type="predicted"/>
<accession>A0ABR7FZ09</accession>
<comment type="caution">
    <text evidence="2">The sequence shown here is derived from an EMBL/GenBank/DDBJ whole genome shotgun (WGS) entry which is preliminary data.</text>
</comment>
<sequence>MDKFKNKMMRFMQGRYGSDQLARLTMYISFACLIVTIFWHNTFIYFLALVLLIYTYFRMLSRNISRRYNENQIYLKCRYKVIAKFNGFKARMRDRKTHRVFKCPGCSQKIRVPRGKGRISIKCPKCRIEFIKRT</sequence>
<dbReference type="EMBL" id="JACOPD010000003">
    <property type="protein sequence ID" value="MBC5680432.1"/>
    <property type="molecule type" value="Genomic_DNA"/>
</dbReference>
<keyword evidence="3" id="KW-1185">Reference proteome</keyword>
<keyword evidence="1" id="KW-0472">Membrane</keyword>
<feature type="transmembrane region" description="Helical" evidence="1">
    <location>
        <begin position="44"/>
        <end position="61"/>
    </location>
</feature>
<dbReference type="RefSeq" id="WP_186836477.1">
    <property type="nucleotide sequence ID" value="NZ_JACOPD010000003.1"/>
</dbReference>
<dbReference type="Proteomes" id="UP000628463">
    <property type="component" value="Unassembled WGS sequence"/>
</dbReference>
<name>A0ABR7FZ09_9FIRM</name>
<protein>
    <recommendedName>
        <fullName evidence="4">Zn-finger containing protein</fullName>
    </recommendedName>
</protein>
<evidence type="ECO:0000256" key="1">
    <source>
        <dbReference type="SAM" id="Phobius"/>
    </source>
</evidence>
<evidence type="ECO:0000313" key="2">
    <source>
        <dbReference type="EMBL" id="MBC5680432.1"/>
    </source>
</evidence>
<keyword evidence="1" id="KW-1133">Transmembrane helix</keyword>
<feature type="transmembrane region" description="Helical" evidence="1">
    <location>
        <begin position="21"/>
        <end position="38"/>
    </location>
</feature>
<gene>
    <name evidence="2" type="ORF">H8S01_05595</name>
</gene>
<evidence type="ECO:0000313" key="3">
    <source>
        <dbReference type="Proteomes" id="UP000628463"/>
    </source>
</evidence>
<evidence type="ECO:0008006" key="4">
    <source>
        <dbReference type="Google" id="ProtNLM"/>
    </source>
</evidence>
<keyword evidence="1" id="KW-0812">Transmembrane</keyword>
<reference evidence="2 3" key="1">
    <citation type="submission" date="2020-08" db="EMBL/GenBank/DDBJ databases">
        <title>Genome public.</title>
        <authorList>
            <person name="Liu C."/>
            <person name="Sun Q."/>
        </authorList>
    </citation>
    <scope>NUCLEOTIDE SEQUENCE [LARGE SCALE GENOMIC DNA]</scope>
    <source>
        <strain evidence="2 3">NSJ-43</strain>
    </source>
</reference>
<organism evidence="2 3">
    <name type="scientific">Lachnospira hominis</name>
    <name type="common">ex Liu et al. 2021</name>
    <dbReference type="NCBI Taxonomy" id="2763051"/>
    <lineage>
        <taxon>Bacteria</taxon>
        <taxon>Bacillati</taxon>
        <taxon>Bacillota</taxon>
        <taxon>Clostridia</taxon>
        <taxon>Lachnospirales</taxon>
        <taxon>Lachnospiraceae</taxon>
        <taxon>Lachnospira</taxon>
    </lineage>
</organism>